<dbReference type="InterPro" id="IPR013367">
    <property type="entry name" value="Flagellar_put"/>
</dbReference>
<keyword evidence="1" id="KW-0966">Cell projection</keyword>
<name>A0ABS3DSX8_9BACI</name>
<keyword evidence="1" id="KW-0282">Flagellum</keyword>
<comment type="caution">
    <text evidence="1">The sequence shown here is derived from an EMBL/GenBank/DDBJ whole genome shotgun (WGS) entry which is preliminary data.</text>
</comment>
<evidence type="ECO:0000313" key="2">
    <source>
        <dbReference type="Proteomes" id="UP000663970"/>
    </source>
</evidence>
<dbReference type="NCBIfam" id="TIGR02530">
    <property type="entry name" value="flg_new"/>
    <property type="match status" value="1"/>
</dbReference>
<reference evidence="1 2" key="1">
    <citation type="submission" date="2020-12" db="EMBL/GenBank/DDBJ databases">
        <title>Oil enriched cultivation method for isolating marine PHA-producing bacteria.</title>
        <authorList>
            <person name="Zheng W."/>
            <person name="Yu S."/>
            <person name="Huang Y."/>
        </authorList>
    </citation>
    <scope>NUCLEOTIDE SEQUENCE [LARGE SCALE GENOMIC DNA]</scope>
    <source>
        <strain evidence="1 2">SY-2-6</strain>
    </source>
</reference>
<protein>
    <submittedName>
        <fullName evidence="1">Flagellar protein</fullName>
    </submittedName>
</protein>
<sequence length="122" mass="13526">MDPRIHAVQPPLMGRQTSIRTEKETSASFKNALEEAAGLKISKHAEQRLKTRNISIAPSSWEQISAKMQEAETKGVTDSLVLTNEAALIVSTKNRTVVTAMNREETQSQIFTNINGTIFINE</sequence>
<gene>
    <name evidence="1" type="ORF">JF544_04305</name>
</gene>
<proteinExistence type="predicted"/>
<dbReference type="Proteomes" id="UP000663970">
    <property type="component" value="Unassembled WGS sequence"/>
</dbReference>
<keyword evidence="1" id="KW-0969">Cilium</keyword>
<dbReference type="RefSeq" id="WP_206932583.1">
    <property type="nucleotide sequence ID" value="NZ_JAEKJY010000001.1"/>
</dbReference>
<dbReference type="Pfam" id="PF12611">
    <property type="entry name" value="Flagellar_put"/>
    <property type="match status" value="1"/>
</dbReference>
<accession>A0ABS3DSX8</accession>
<organism evidence="1 2">
    <name type="scientific">Halobacillus kuroshimensis</name>
    <dbReference type="NCBI Taxonomy" id="302481"/>
    <lineage>
        <taxon>Bacteria</taxon>
        <taxon>Bacillati</taxon>
        <taxon>Bacillota</taxon>
        <taxon>Bacilli</taxon>
        <taxon>Bacillales</taxon>
        <taxon>Bacillaceae</taxon>
        <taxon>Halobacillus</taxon>
    </lineage>
</organism>
<dbReference type="EMBL" id="JAEKJY010000001">
    <property type="protein sequence ID" value="MBN8234455.1"/>
    <property type="molecule type" value="Genomic_DNA"/>
</dbReference>
<evidence type="ECO:0000313" key="1">
    <source>
        <dbReference type="EMBL" id="MBN8234455.1"/>
    </source>
</evidence>
<keyword evidence="2" id="KW-1185">Reference proteome</keyword>